<proteinExistence type="predicted"/>
<evidence type="ECO:0000313" key="1">
    <source>
        <dbReference type="EMBL" id="MEQ2529203.1"/>
    </source>
</evidence>
<sequence length="307" mass="35795">MEIEQIDMREALEREFRDDPIYKMCLINRLEDDLFPESILSMHHETSYGTVEAGKILNRPDSTIRNHFRTDLIEYIAPERFGKYYRMDFKSVFRLHLIFLLIEKRGKSTVDLLVELGYEPAVVVARKGVLRKSTSSGLVPGGYQEGGYEDDTEVQALRHKVDQLSELVEGIMYTGIFQIIDVDGKGTKKIALKEEFSQRLLEGPNEDLEKILEENKELKEKILELENSNQDIAVKIRKNRLESRVREQLEIEALNKWTETSRASILSKIFQAEKIELEKIKFINQYVEEHINERLNQAIKEKEISSD</sequence>
<evidence type="ECO:0000313" key="2">
    <source>
        <dbReference type="Proteomes" id="UP001439875"/>
    </source>
</evidence>
<dbReference type="EMBL" id="JBBMEW010000029">
    <property type="protein sequence ID" value="MEQ2529203.1"/>
    <property type="molecule type" value="Genomic_DNA"/>
</dbReference>
<name>A0ACC6SGP1_9BACI</name>
<protein>
    <submittedName>
        <fullName evidence="1">Uncharacterized protein</fullName>
    </submittedName>
</protein>
<gene>
    <name evidence="1" type="ORF">WMO40_21240</name>
</gene>
<dbReference type="Proteomes" id="UP001439875">
    <property type="component" value="Unassembled WGS sequence"/>
</dbReference>
<keyword evidence="2" id="KW-1185">Reference proteome</keyword>
<organism evidence="1 2">
    <name type="scientific">Robertmurraya yapensis</name>
    <name type="common">ex Hitch et al 2024</name>
    <dbReference type="NCBI Taxonomy" id="3133160"/>
    <lineage>
        <taxon>Bacteria</taxon>
        <taxon>Bacillati</taxon>
        <taxon>Bacillota</taxon>
        <taxon>Bacilli</taxon>
        <taxon>Bacillales</taxon>
        <taxon>Bacillaceae</taxon>
        <taxon>Robertmurraya</taxon>
    </lineage>
</organism>
<comment type="caution">
    <text evidence="1">The sequence shown here is derived from an EMBL/GenBank/DDBJ whole genome shotgun (WGS) entry which is preliminary data.</text>
</comment>
<accession>A0ACC6SGP1</accession>
<reference evidence="1" key="1">
    <citation type="submission" date="2024-03" db="EMBL/GenBank/DDBJ databases">
        <title>Human intestinal bacterial collection.</title>
        <authorList>
            <person name="Pauvert C."/>
            <person name="Hitch T.C.A."/>
            <person name="Clavel T."/>
        </authorList>
    </citation>
    <scope>NUCLEOTIDE SEQUENCE</scope>
    <source>
        <strain evidence="1">CLA-AA-H227</strain>
    </source>
</reference>